<accession>A0A3L6NUZ9</accession>
<dbReference type="EMBL" id="MRCU01000003">
    <property type="protein sequence ID" value="RKK22546.1"/>
    <property type="molecule type" value="Genomic_DNA"/>
</dbReference>
<proteinExistence type="predicted"/>
<protein>
    <submittedName>
        <fullName evidence="1">Uncharacterized protein</fullName>
    </submittedName>
</protein>
<organism evidence="1">
    <name type="scientific">Fusarium oxysporum f. sp. cepae</name>
    <dbReference type="NCBI Taxonomy" id="396571"/>
    <lineage>
        <taxon>Eukaryota</taxon>
        <taxon>Fungi</taxon>
        <taxon>Dikarya</taxon>
        <taxon>Ascomycota</taxon>
        <taxon>Pezizomycotina</taxon>
        <taxon>Sordariomycetes</taxon>
        <taxon>Hypocreomycetidae</taxon>
        <taxon>Hypocreales</taxon>
        <taxon>Nectriaceae</taxon>
        <taxon>Fusarium</taxon>
        <taxon>Fusarium oxysporum species complex</taxon>
    </lineage>
</organism>
<dbReference type="Proteomes" id="UP000270866">
    <property type="component" value="Chromosome 5"/>
</dbReference>
<gene>
    <name evidence="1" type="ORF">BFJ65_g5143</name>
</gene>
<comment type="caution">
    <text evidence="1">The sequence shown here is derived from an EMBL/GenBank/DDBJ whole genome shotgun (WGS) entry which is preliminary data.</text>
</comment>
<name>A0A3L6NUZ9_FUSOX</name>
<reference evidence="1" key="1">
    <citation type="journal article" date="2018" name="Sci. Rep.">
        <title>Characterisation of pathogen-specific regions and novel effector candidates in Fusarium oxysporum f. sp. cepae.</title>
        <authorList>
            <person name="Armitage A.D."/>
            <person name="Taylor A."/>
            <person name="Sobczyk M.K."/>
            <person name="Baxter L."/>
            <person name="Greenfield B.P."/>
            <person name="Bates H.J."/>
            <person name="Wilson F."/>
            <person name="Jackson A.C."/>
            <person name="Ott S."/>
            <person name="Harrison R.J."/>
            <person name="Clarkson J.P."/>
        </authorList>
    </citation>
    <scope>NUCLEOTIDE SEQUENCE [LARGE SCALE GENOMIC DNA]</scope>
    <source>
        <strain evidence="1">FoC_Fus2</strain>
    </source>
</reference>
<dbReference type="AlphaFoldDB" id="A0A3L6NUZ9"/>
<evidence type="ECO:0000313" key="1">
    <source>
        <dbReference type="EMBL" id="RKK22546.1"/>
    </source>
</evidence>
<sequence>MDGGSQYVDLALGMPCSYPNFSVMTGQQYKGVLFRAGLDEQGCFSNPSVDADEGMAWQGTTLRAGACLGCLLLPRVKVLAPKSPGVVGHVLCFCYPACIRQFAVLSGPDPLYQKVSGA</sequence>